<protein>
    <submittedName>
        <fullName evidence="1">Uncharacterized protein</fullName>
    </submittedName>
</protein>
<evidence type="ECO:0000313" key="1">
    <source>
        <dbReference type="EMBL" id="JAH83311.1"/>
    </source>
</evidence>
<accession>A0A0E9VZ35</accession>
<dbReference type="AlphaFoldDB" id="A0A0E9VZ35"/>
<organism evidence="1">
    <name type="scientific">Anguilla anguilla</name>
    <name type="common">European freshwater eel</name>
    <name type="synonym">Muraena anguilla</name>
    <dbReference type="NCBI Taxonomy" id="7936"/>
    <lineage>
        <taxon>Eukaryota</taxon>
        <taxon>Metazoa</taxon>
        <taxon>Chordata</taxon>
        <taxon>Craniata</taxon>
        <taxon>Vertebrata</taxon>
        <taxon>Euteleostomi</taxon>
        <taxon>Actinopterygii</taxon>
        <taxon>Neopterygii</taxon>
        <taxon>Teleostei</taxon>
        <taxon>Anguilliformes</taxon>
        <taxon>Anguillidae</taxon>
        <taxon>Anguilla</taxon>
    </lineage>
</organism>
<reference evidence="1" key="1">
    <citation type="submission" date="2014-11" db="EMBL/GenBank/DDBJ databases">
        <authorList>
            <person name="Amaro Gonzalez C."/>
        </authorList>
    </citation>
    <scope>NUCLEOTIDE SEQUENCE</scope>
</reference>
<dbReference type="EMBL" id="GBXM01025266">
    <property type="protein sequence ID" value="JAH83311.1"/>
    <property type="molecule type" value="Transcribed_RNA"/>
</dbReference>
<name>A0A0E9VZ35_ANGAN</name>
<proteinExistence type="predicted"/>
<reference evidence="1" key="2">
    <citation type="journal article" date="2015" name="Fish Shellfish Immunol.">
        <title>Early steps in the European eel (Anguilla anguilla)-Vibrio vulnificus interaction in the gills: Role of the RtxA13 toxin.</title>
        <authorList>
            <person name="Callol A."/>
            <person name="Pajuelo D."/>
            <person name="Ebbesson L."/>
            <person name="Teles M."/>
            <person name="MacKenzie S."/>
            <person name="Amaro C."/>
        </authorList>
    </citation>
    <scope>NUCLEOTIDE SEQUENCE</scope>
</reference>
<sequence length="32" mass="3801">MFIFLNLNFTLVSRLVESSEKDLPLINTQTMW</sequence>